<dbReference type="AlphaFoldDB" id="A0A9D7SVR3"/>
<feature type="signal peptide" evidence="4">
    <location>
        <begin position="1"/>
        <end position="21"/>
    </location>
</feature>
<dbReference type="InterPro" id="IPR005632">
    <property type="entry name" value="Chaperone_Skp"/>
</dbReference>
<keyword evidence="2 4" id="KW-0732">Signal</keyword>
<evidence type="ECO:0000256" key="2">
    <source>
        <dbReference type="ARBA" id="ARBA00022729"/>
    </source>
</evidence>
<dbReference type="InterPro" id="IPR024930">
    <property type="entry name" value="Skp_dom_sf"/>
</dbReference>
<evidence type="ECO:0000256" key="3">
    <source>
        <dbReference type="SAM" id="Coils"/>
    </source>
</evidence>
<evidence type="ECO:0000256" key="1">
    <source>
        <dbReference type="ARBA" id="ARBA00009091"/>
    </source>
</evidence>
<accession>A0A9D7SVR3</accession>
<feature type="chain" id="PRO_5038537778" evidence="4">
    <location>
        <begin position="22"/>
        <end position="170"/>
    </location>
</feature>
<dbReference type="GO" id="GO:0005829">
    <property type="term" value="C:cytosol"/>
    <property type="evidence" value="ECO:0007669"/>
    <property type="project" value="TreeGrafter"/>
</dbReference>
<proteinExistence type="inferred from homology"/>
<dbReference type="Pfam" id="PF03938">
    <property type="entry name" value="OmpH"/>
    <property type="match status" value="1"/>
</dbReference>
<dbReference type="PANTHER" id="PTHR35089:SF1">
    <property type="entry name" value="CHAPERONE PROTEIN SKP"/>
    <property type="match status" value="1"/>
</dbReference>
<evidence type="ECO:0000313" key="6">
    <source>
        <dbReference type="Proteomes" id="UP000808337"/>
    </source>
</evidence>
<dbReference type="EMBL" id="JADKGY010000006">
    <property type="protein sequence ID" value="MBK9982595.1"/>
    <property type="molecule type" value="Genomic_DNA"/>
</dbReference>
<sequence length="170" mass="19684">MYKITCLLLFLSVTAITQLSAQRIAIVDITRVLEELPDYKSAQTDLDKIAADWRQEIALQYDQIKAMYNKYQAEQVLLTEDAKKAKEDEIMEREKSVRDMQRDKFGPEGALFRKRQDLVQPIQERVYAAIQKYAEDRGFDFIFDKGGTGGLIFSNAEYDKTDDVIRLLSK</sequence>
<gene>
    <name evidence="5" type="ORF">IPP15_09235</name>
</gene>
<dbReference type="SMART" id="SM00935">
    <property type="entry name" value="OmpH"/>
    <property type="match status" value="1"/>
</dbReference>
<name>A0A9D7SVR3_9BACT</name>
<evidence type="ECO:0000256" key="4">
    <source>
        <dbReference type="SAM" id="SignalP"/>
    </source>
</evidence>
<dbReference type="SUPFAM" id="SSF111384">
    <property type="entry name" value="OmpH-like"/>
    <property type="match status" value="1"/>
</dbReference>
<feature type="coiled-coil region" evidence="3">
    <location>
        <begin position="54"/>
        <end position="103"/>
    </location>
</feature>
<reference evidence="5 6" key="1">
    <citation type="submission" date="2020-10" db="EMBL/GenBank/DDBJ databases">
        <title>Connecting structure to function with the recovery of over 1000 high-quality activated sludge metagenome-assembled genomes encoding full-length rRNA genes using long-read sequencing.</title>
        <authorList>
            <person name="Singleton C.M."/>
            <person name="Petriglieri F."/>
            <person name="Kristensen J.M."/>
            <person name="Kirkegaard R.H."/>
            <person name="Michaelsen T.Y."/>
            <person name="Andersen M.H."/>
            <person name="Karst S.M."/>
            <person name="Dueholm M.S."/>
            <person name="Nielsen P.H."/>
            <person name="Albertsen M."/>
        </authorList>
    </citation>
    <scope>NUCLEOTIDE SEQUENCE [LARGE SCALE GENOMIC DNA]</scope>
    <source>
        <strain evidence="5">Ribe_18-Q3-R11-54_MAXAC.273</strain>
    </source>
</reference>
<keyword evidence="3" id="KW-0175">Coiled coil</keyword>
<organism evidence="5 6">
    <name type="scientific">Candidatus Opimibacter skivensis</name>
    <dbReference type="NCBI Taxonomy" id="2982028"/>
    <lineage>
        <taxon>Bacteria</taxon>
        <taxon>Pseudomonadati</taxon>
        <taxon>Bacteroidota</taxon>
        <taxon>Saprospiria</taxon>
        <taxon>Saprospirales</taxon>
        <taxon>Saprospiraceae</taxon>
        <taxon>Candidatus Opimibacter</taxon>
    </lineage>
</organism>
<comment type="similarity">
    <text evidence="1">Belongs to the Skp family.</text>
</comment>
<evidence type="ECO:0000313" key="5">
    <source>
        <dbReference type="EMBL" id="MBK9982595.1"/>
    </source>
</evidence>
<dbReference type="Gene3D" id="3.30.910.20">
    <property type="entry name" value="Skp domain"/>
    <property type="match status" value="1"/>
</dbReference>
<dbReference type="Proteomes" id="UP000808337">
    <property type="component" value="Unassembled WGS sequence"/>
</dbReference>
<dbReference type="GO" id="GO:0051082">
    <property type="term" value="F:unfolded protein binding"/>
    <property type="evidence" value="ECO:0007669"/>
    <property type="project" value="InterPro"/>
</dbReference>
<protein>
    <submittedName>
        <fullName evidence="5">OmpH family outer membrane protein</fullName>
    </submittedName>
</protein>
<comment type="caution">
    <text evidence="5">The sequence shown here is derived from an EMBL/GenBank/DDBJ whole genome shotgun (WGS) entry which is preliminary data.</text>
</comment>
<dbReference type="PANTHER" id="PTHR35089">
    <property type="entry name" value="CHAPERONE PROTEIN SKP"/>
    <property type="match status" value="1"/>
</dbReference>
<dbReference type="GO" id="GO:0050821">
    <property type="term" value="P:protein stabilization"/>
    <property type="evidence" value="ECO:0007669"/>
    <property type="project" value="TreeGrafter"/>
</dbReference>